<feature type="transmembrane region" description="Helical" evidence="12">
    <location>
        <begin position="83"/>
        <end position="107"/>
    </location>
</feature>
<dbReference type="Proteomes" id="UP000183832">
    <property type="component" value="Unassembled WGS sequence"/>
</dbReference>
<dbReference type="Pfam" id="PF00001">
    <property type="entry name" value="7tm_1"/>
    <property type="match status" value="1"/>
</dbReference>
<proteinExistence type="inferred from homology"/>
<evidence type="ECO:0000256" key="2">
    <source>
        <dbReference type="ARBA" id="ARBA00010663"/>
    </source>
</evidence>
<dbReference type="PANTHER" id="PTHR24246">
    <property type="entry name" value="OLFACTORY RECEPTOR AND ADENOSINE RECEPTOR"/>
    <property type="match status" value="1"/>
</dbReference>
<dbReference type="OrthoDB" id="284782at2759"/>
<evidence type="ECO:0000256" key="7">
    <source>
        <dbReference type="ARBA" id="ARBA00023136"/>
    </source>
</evidence>
<evidence type="ECO:0000256" key="3">
    <source>
        <dbReference type="ARBA" id="ARBA00022475"/>
    </source>
</evidence>
<dbReference type="PRINTS" id="PR00237">
    <property type="entry name" value="GPCRRHODOPSN"/>
</dbReference>
<accession>A0A1J1ILF2</accession>
<dbReference type="SMART" id="SM01381">
    <property type="entry name" value="7TM_GPCR_Srsx"/>
    <property type="match status" value="1"/>
</dbReference>
<keyword evidence="9" id="KW-0325">Glycoprotein</keyword>
<name>A0A1J1ILF2_9DIPT</name>
<dbReference type="EMBL" id="CVRI01000055">
    <property type="protein sequence ID" value="CRL01069.1"/>
    <property type="molecule type" value="Genomic_DNA"/>
</dbReference>
<dbReference type="PROSITE" id="PS00237">
    <property type="entry name" value="G_PROTEIN_RECEP_F1_1"/>
    <property type="match status" value="1"/>
</dbReference>
<evidence type="ECO:0000313" key="14">
    <source>
        <dbReference type="EMBL" id="CRL01069.1"/>
    </source>
</evidence>
<comment type="similarity">
    <text evidence="2 11">Belongs to the G-protein coupled receptor 1 family.</text>
</comment>
<dbReference type="Gene3D" id="1.20.1070.10">
    <property type="entry name" value="Rhodopsin 7-helix transmembrane proteins"/>
    <property type="match status" value="1"/>
</dbReference>
<dbReference type="GO" id="GO:0007189">
    <property type="term" value="P:adenylate cyclase-activating G protein-coupled receptor signaling pathway"/>
    <property type="evidence" value="ECO:0007669"/>
    <property type="project" value="TreeGrafter"/>
</dbReference>
<dbReference type="SUPFAM" id="SSF81321">
    <property type="entry name" value="Family A G protein-coupled receptor-like"/>
    <property type="match status" value="1"/>
</dbReference>
<reference evidence="14 15" key="1">
    <citation type="submission" date="2015-04" db="EMBL/GenBank/DDBJ databases">
        <authorList>
            <person name="Syromyatnikov M.Y."/>
            <person name="Popov V.N."/>
        </authorList>
    </citation>
    <scope>NUCLEOTIDE SEQUENCE [LARGE SCALE GENOMIC DNA]</scope>
</reference>
<dbReference type="GO" id="GO:0001973">
    <property type="term" value="P:G protein-coupled adenosine receptor signaling pathway"/>
    <property type="evidence" value="ECO:0007669"/>
    <property type="project" value="TreeGrafter"/>
</dbReference>
<feature type="transmembrane region" description="Helical" evidence="12">
    <location>
        <begin position="202"/>
        <end position="226"/>
    </location>
</feature>
<sequence length="358" mass="40507">MKKEVKSYKLIGNKNNAERIKNPSHLPVYHWTSKYRMTEPFLLIVQVVFLILDVGFFFLSIVGNSVVIYVISRDKKLKNKANYHILSVAVADLLIGLIGIPLGIIASLTRSPRDFQLCLMLYSFLLSFFAVSMFSLVAVSVDRFWAVCFPITYHVADTSIAKLAIFCCWFSGLVVGFLPLFGWNSGSFHNKCDIRVVISMNYLLIAVVAIAFTSTLIIIILYVLIYRAVIKQVKKREEIIANTTEMMKQKNEVKAALTLGMIVGTFIVLWMPGIMSFFVMSVTENRSFPSGILELSKILVHMNAAIDPLIYAYRMQNIREAMNNLFTYCFGSEKVELPISNSERVKASVRTMQDLGIL</sequence>
<evidence type="ECO:0000256" key="11">
    <source>
        <dbReference type="RuleBase" id="RU000688"/>
    </source>
</evidence>
<dbReference type="STRING" id="568069.A0A1J1ILF2"/>
<organism evidence="14 15">
    <name type="scientific">Clunio marinus</name>
    <dbReference type="NCBI Taxonomy" id="568069"/>
    <lineage>
        <taxon>Eukaryota</taxon>
        <taxon>Metazoa</taxon>
        <taxon>Ecdysozoa</taxon>
        <taxon>Arthropoda</taxon>
        <taxon>Hexapoda</taxon>
        <taxon>Insecta</taxon>
        <taxon>Pterygota</taxon>
        <taxon>Neoptera</taxon>
        <taxon>Endopterygota</taxon>
        <taxon>Diptera</taxon>
        <taxon>Nematocera</taxon>
        <taxon>Chironomoidea</taxon>
        <taxon>Chironomidae</taxon>
        <taxon>Clunio</taxon>
    </lineage>
</organism>
<keyword evidence="10 11" id="KW-0807">Transducer</keyword>
<evidence type="ECO:0000313" key="15">
    <source>
        <dbReference type="Proteomes" id="UP000183832"/>
    </source>
</evidence>
<evidence type="ECO:0000256" key="5">
    <source>
        <dbReference type="ARBA" id="ARBA00022989"/>
    </source>
</evidence>
<feature type="domain" description="G-protein coupled receptors family 1 profile" evidence="13">
    <location>
        <begin position="63"/>
        <end position="311"/>
    </location>
</feature>
<evidence type="ECO:0000256" key="9">
    <source>
        <dbReference type="ARBA" id="ARBA00023180"/>
    </source>
</evidence>
<gene>
    <name evidence="14" type="ORF">CLUMA_CG014328</name>
</gene>
<dbReference type="InterPro" id="IPR000276">
    <property type="entry name" value="GPCR_Rhodpsn"/>
</dbReference>
<keyword evidence="3" id="KW-1003">Cell membrane</keyword>
<dbReference type="InterPro" id="IPR017452">
    <property type="entry name" value="GPCR_Rhodpsn_7TM"/>
</dbReference>
<feature type="transmembrane region" description="Helical" evidence="12">
    <location>
        <begin position="41"/>
        <end position="71"/>
    </location>
</feature>
<comment type="subcellular location">
    <subcellularLocation>
        <location evidence="1">Cell membrane</location>
        <topology evidence="1">Multi-pass membrane protein</topology>
    </subcellularLocation>
</comment>
<keyword evidence="5 12" id="KW-1133">Transmembrane helix</keyword>
<dbReference type="PROSITE" id="PS50262">
    <property type="entry name" value="G_PROTEIN_RECEP_F1_2"/>
    <property type="match status" value="1"/>
</dbReference>
<dbReference type="AlphaFoldDB" id="A0A1J1ILF2"/>
<protein>
    <submittedName>
        <fullName evidence="14">CLUMA_CG014328, isoform A</fullName>
    </submittedName>
</protein>
<dbReference type="PANTHER" id="PTHR24246:SF27">
    <property type="entry name" value="ADENOSINE RECEPTOR, ISOFORM A"/>
    <property type="match status" value="1"/>
</dbReference>
<feature type="transmembrane region" description="Helical" evidence="12">
    <location>
        <begin position="160"/>
        <end position="182"/>
    </location>
</feature>
<keyword evidence="7 12" id="KW-0472">Membrane</keyword>
<evidence type="ECO:0000259" key="13">
    <source>
        <dbReference type="PROSITE" id="PS50262"/>
    </source>
</evidence>
<keyword evidence="15" id="KW-1185">Reference proteome</keyword>
<keyword evidence="4 11" id="KW-0812">Transmembrane</keyword>
<evidence type="ECO:0000256" key="1">
    <source>
        <dbReference type="ARBA" id="ARBA00004651"/>
    </source>
</evidence>
<dbReference type="GO" id="GO:0004930">
    <property type="term" value="F:G protein-coupled receptor activity"/>
    <property type="evidence" value="ECO:0007669"/>
    <property type="project" value="UniProtKB-KW"/>
</dbReference>
<feature type="transmembrane region" description="Helical" evidence="12">
    <location>
        <begin position="119"/>
        <end position="139"/>
    </location>
</feature>
<evidence type="ECO:0000256" key="12">
    <source>
        <dbReference type="SAM" id="Phobius"/>
    </source>
</evidence>
<dbReference type="GO" id="GO:0005886">
    <property type="term" value="C:plasma membrane"/>
    <property type="evidence" value="ECO:0007669"/>
    <property type="project" value="UniProtKB-SubCell"/>
</dbReference>
<keyword evidence="6 11" id="KW-0297">G-protein coupled receptor</keyword>
<evidence type="ECO:0000256" key="4">
    <source>
        <dbReference type="ARBA" id="ARBA00022692"/>
    </source>
</evidence>
<evidence type="ECO:0000256" key="6">
    <source>
        <dbReference type="ARBA" id="ARBA00023040"/>
    </source>
</evidence>
<evidence type="ECO:0000256" key="8">
    <source>
        <dbReference type="ARBA" id="ARBA00023170"/>
    </source>
</evidence>
<keyword evidence="8 11" id="KW-0675">Receptor</keyword>
<feature type="transmembrane region" description="Helical" evidence="12">
    <location>
        <begin position="256"/>
        <end position="280"/>
    </location>
</feature>
<evidence type="ECO:0000256" key="10">
    <source>
        <dbReference type="ARBA" id="ARBA00023224"/>
    </source>
</evidence>